<keyword evidence="4" id="KW-1185">Reference proteome</keyword>
<accession>A0ABY4IVG6</accession>
<evidence type="ECO:0000313" key="3">
    <source>
        <dbReference type="EMBL" id="UPL16755.1"/>
    </source>
</evidence>
<keyword evidence="3" id="KW-0378">Hydrolase</keyword>
<evidence type="ECO:0000259" key="2">
    <source>
        <dbReference type="Pfam" id="PF00561"/>
    </source>
</evidence>
<dbReference type="Proteomes" id="UP000830631">
    <property type="component" value="Chromosome"/>
</dbReference>
<feature type="domain" description="AB hydrolase-1" evidence="2">
    <location>
        <begin position="100"/>
        <end position="215"/>
    </location>
</feature>
<feature type="region of interest" description="Disordered" evidence="1">
    <location>
        <begin position="1"/>
        <end position="46"/>
    </location>
</feature>
<dbReference type="PANTHER" id="PTHR43194">
    <property type="entry name" value="HYDROLASE ALPHA/BETA FOLD FAMILY"/>
    <property type="match status" value="1"/>
</dbReference>
<dbReference type="Gene3D" id="3.40.50.1820">
    <property type="entry name" value="alpha/beta hydrolase"/>
    <property type="match status" value="1"/>
</dbReference>
<dbReference type="GO" id="GO:0016787">
    <property type="term" value="F:hydrolase activity"/>
    <property type="evidence" value="ECO:0007669"/>
    <property type="project" value="UniProtKB-KW"/>
</dbReference>
<dbReference type="EMBL" id="CP078078">
    <property type="protein sequence ID" value="UPL16755.1"/>
    <property type="molecule type" value="Genomic_DNA"/>
</dbReference>
<sequence length="337" mass="35933">MGLGPQPRPDDAGAGPGTLTGPRISRRALRPRTGAREYRVSVSTDSRSERAAGSAAALDAAIGDIDWTIPPAGSVRSWFSAPSGELAVVSLGDPTHPRAVLVPGATGSKEDFALMLPLLAQAGYFVQSFDLAGQYESHAAGADRAYTYDLFIDDLVAFLEAGAPAHLLGYSFAGTIAQSVAIRRPELVLSLALLTTPPGAGNVFATMKWLGPIAPIASPRRGAGLMIWGIVTNKNRVPPRRLEFVRSRFALTRRRSVDEIIGLMMATPDLRSSVRALPVPKLVVAGAHDLWPLAAHQRFARDIDADFRAYATGHSPSETTPHQLTADLLDLYARARG</sequence>
<protein>
    <submittedName>
        <fullName evidence="3">Alpha/beta hydrolase</fullName>
    </submittedName>
</protein>
<dbReference type="InterPro" id="IPR029058">
    <property type="entry name" value="AB_hydrolase_fold"/>
</dbReference>
<dbReference type="InterPro" id="IPR000073">
    <property type="entry name" value="AB_hydrolase_1"/>
</dbReference>
<name>A0ABY4IVG6_9MICO</name>
<evidence type="ECO:0000256" key="1">
    <source>
        <dbReference type="SAM" id="MobiDB-lite"/>
    </source>
</evidence>
<reference evidence="3 4" key="1">
    <citation type="submission" date="2021-06" db="EMBL/GenBank/DDBJ databases">
        <title>Genome-based taxonomic framework of Microbacterium strains isolated from marine environment, the description of four new species and reclassification of four preexisting species.</title>
        <authorList>
            <person name="Lee S.D."/>
            <person name="Kim S.-M."/>
            <person name="Byeon Y.-S."/>
            <person name="Yang H.L."/>
            <person name="Kim I.S."/>
        </authorList>
    </citation>
    <scope>NUCLEOTIDE SEQUENCE [LARGE SCALE GENOMIC DNA]</scope>
    <source>
        <strain evidence="3 4">KSW4-10</strain>
    </source>
</reference>
<dbReference type="SUPFAM" id="SSF53474">
    <property type="entry name" value="alpha/beta-Hydrolases"/>
    <property type="match status" value="1"/>
</dbReference>
<dbReference type="Pfam" id="PF00561">
    <property type="entry name" value="Abhydrolase_1"/>
    <property type="match status" value="1"/>
</dbReference>
<proteinExistence type="predicted"/>
<dbReference type="PANTHER" id="PTHR43194:SF2">
    <property type="entry name" value="PEROXISOMAL MEMBRANE PROTEIN LPX1"/>
    <property type="match status" value="1"/>
</dbReference>
<dbReference type="InterPro" id="IPR050228">
    <property type="entry name" value="Carboxylesterase_BioH"/>
</dbReference>
<organism evidence="3 4">
    <name type="scientific">Microbacterium aurugineum</name>
    <dbReference type="NCBI Taxonomy" id="2851642"/>
    <lineage>
        <taxon>Bacteria</taxon>
        <taxon>Bacillati</taxon>
        <taxon>Actinomycetota</taxon>
        <taxon>Actinomycetes</taxon>
        <taxon>Micrococcales</taxon>
        <taxon>Microbacteriaceae</taxon>
        <taxon>Microbacterium</taxon>
    </lineage>
</organism>
<evidence type="ECO:0000313" key="4">
    <source>
        <dbReference type="Proteomes" id="UP000830631"/>
    </source>
</evidence>
<gene>
    <name evidence="3" type="ORF">KV397_02765</name>
</gene>